<dbReference type="Proteomes" id="UP000029981">
    <property type="component" value="Chromosome 5"/>
</dbReference>
<keyword evidence="1" id="KW-0732">Signal</keyword>
<dbReference type="EMBL" id="CM002926">
    <property type="protein sequence ID" value="KGN49638.1"/>
    <property type="molecule type" value="Genomic_DNA"/>
</dbReference>
<reference evidence="2 3" key="4">
    <citation type="journal article" date="2011" name="BMC Genomics">
        <title>RNA-Seq improves annotation of protein-coding genes in the cucumber genome.</title>
        <authorList>
            <person name="Li Z."/>
            <person name="Zhang Z."/>
            <person name="Yan P."/>
            <person name="Huang S."/>
            <person name="Fei Z."/>
            <person name="Lin K."/>
        </authorList>
    </citation>
    <scope>NUCLEOTIDE SEQUENCE [LARGE SCALE GENOMIC DNA]</scope>
    <source>
        <strain evidence="3">cv. 9930</strain>
    </source>
</reference>
<evidence type="ECO:0000313" key="3">
    <source>
        <dbReference type="Proteomes" id="UP000029981"/>
    </source>
</evidence>
<evidence type="ECO:0000256" key="1">
    <source>
        <dbReference type="SAM" id="SignalP"/>
    </source>
</evidence>
<sequence length="117" mass="13405">MKRAKLFTFFFLQRTLAVAASNCLRSPSSDAPFKTFFIASSRPAKCRCRPSFSAKFKRKVILLRVVCPELEQIETEDRSRYSDDISTSVHYLLQATVASQTPRLSHTRQLPFTRADL</sequence>
<reference evidence="2 3" key="2">
    <citation type="journal article" date="2009" name="PLoS ONE">
        <title>An integrated genetic and cytogenetic map of the cucumber genome.</title>
        <authorList>
            <person name="Ren Y."/>
            <person name="Zhang Z."/>
            <person name="Liu J."/>
            <person name="Staub J.E."/>
            <person name="Han Y."/>
            <person name="Cheng Z."/>
            <person name="Li X."/>
            <person name="Lu J."/>
            <person name="Miao H."/>
            <person name="Kang H."/>
            <person name="Xie B."/>
            <person name="Gu X."/>
            <person name="Wang X."/>
            <person name="Du Y."/>
            <person name="Jin W."/>
            <person name="Huang S."/>
        </authorList>
    </citation>
    <scope>NUCLEOTIDE SEQUENCE [LARGE SCALE GENOMIC DNA]</scope>
    <source>
        <strain evidence="3">cv. 9930</strain>
    </source>
</reference>
<name>A0A0A0KJB0_CUCSA</name>
<gene>
    <name evidence="2" type="ORF">Csa_5G037000</name>
</gene>
<dbReference type="Gramene" id="KGN49638">
    <property type="protein sequence ID" value="KGN49638"/>
    <property type="gene ID" value="Csa_5G037000"/>
</dbReference>
<evidence type="ECO:0008006" key="4">
    <source>
        <dbReference type="Google" id="ProtNLM"/>
    </source>
</evidence>
<reference evidence="2 3" key="1">
    <citation type="journal article" date="2009" name="Nat. Genet.">
        <title>The genome of the cucumber, Cucumis sativus L.</title>
        <authorList>
            <person name="Huang S."/>
            <person name="Li R."/>
            <person name="Zhang Z."/>
            <person name="Li L."/>
            <person name="Gu X."/>
            <person name="Fan W."/>
            <person name="Lucas W.J."/>
            <person name="Wang X."/>
            <person name="Xie B."/>
            <person name="Ni P."/>
            <person name="Ren Y."/>
            <person name="Zhu H."/>
            <person name="Li J."/>
            <person name="Lin K."/>
            <person name="Jin W."/>
            <person name="Fei Z."/>
            <person name="Li G."/>
            <person name="Staub J."/>
            <person name="Kilian A."/>
            <person name="van der Vossen E.A."/>
            <person name="Wu Y."/>
            <person name="Guo J."/>
            <person name="He J."/>
            <person name="Jia Z."/>
            <person name="Ren Y."/>
            <person name="Tian G."/>
            <person name="Lu Y."/>
            <person name="Ruan J."/>
            <person name="Qian W."/>
            <person name="Wang M."/>
            <person name="Huang Q."/>
            <person name="Li B."/>
            <person name="Xuan Z."/>
            <person name="Cao J."/>
            <person name="Asan"/>
            <person name="Wu Z."/>
            <person name="Zhang J."/>
            <person name="Cai Q."/>
            <person name="Bai Y."/>
            <person name="Zhao B."/>
            <person name="Han Y."/>
            <person name="Li Y."/>
            <person name="Li X."/>
            <person name="Wang S."/>
            <person name="Shi Q."/>
            <person name="Liu S."/>
            <person name="Cho W.K."/>
            <person name="Kim J.Y."/>
            <person name="Xu Y."/>
            <person name="Heller-Uszynska K."/>
            <person name="Miao H."/>
            <person name="Cheng Z."/>
            <person name="Zhang S."/>
            <person name="Wu J."/>
            <person name="Yang Y."/>
            <person name="Kang H."/>
            <person name="Li M."/>
            <person name="Liang H."/>
            <person name="Ren X."/>
            <person name="Shi Z."/>
            <person name="Wen M."/>
            <person name="Jian M."/>
            <person name="Yang H."/>
            <person name="Zhang G."/>
            <person name="Yang Z."/>
            <person name="Chen R."/>
            <person name="Liu S."/>
            <person name="Li J."/>
            <person name="Ma L."/>
            <person name="Liu H."/>
            <person name="Zhou Y."/>
            <person name="Zhao J."/>
            <person name="Fang X."/>
            <person name="Li G."/>
            <person name="Fang L."/>
            <person name="Li Y."/>
            <person name="Liu D."/>
            <person name="Zheng H."/>
            <person name="Zhang Y."/>
            <person name="Qin N."/>
            <person name="Li Z."/>
            <person name="Yang G."/>
            <person name="Yang S."/>
            <person name="Bolund L."/>
            <person name="Kristiansen K."/>
            <person name="Zheng H."/>
            <person name="Li S."/>
            <person name="Zhang X."/>
            <person name="Yang H."/>
            <person name="Wang J."/>
            <person name="Sun R."/>
            <person name="Zhang B."/>
            <person name="Jiang S."/>
            <person name="Wang J."/>
            <person name="Du Y."/>
            <person name="Li S."/>
        </authorList>
    </citation>
    <scope>NUCLEOTIDE SEQUENCE [LARGE SCALE GENOMIC DNA]</scope>
    <source>
        <strain evidence="3">cv. 9930</strain>
    </source>
</reference>
<protein>
    <recommendedName>
        <fullName evidence="4">Secreted protein</fullName>
    </recommendedName>
</protein>
<feature type="signal peptide" evidence="1">
    <location>
        <begin position="1"/>
        <end position="19"/>
    </location>
</feature>
<evidence type="ECO:0000313" key="2">
    <source>
        <dbReference type="EMBL" id="KGN49638.1"/>
    </source>
</evidence>
<proteinExistence type="predicted"/>
<dbReference type="AlphaFoldDB" id="A0A0A0KJB0"/>
<reference evidence="2 3" key="3">
    <citation type="journal article" date="2010" name="BMC Genomics">
        <title>Transcriptome sequencing and comparative analysis of cucumber flowers with different sex types.</title>
        <authorList>
            <person name="Guo S."/>
            <person name="Zheng Y."/>
            <person name="Joung J.G."/>
            <person name="Liu S."/>
            <person name="Zhang Z."/>
            <person name="Crasta O.R."/>
            <person name="Sobral B.W."/>
            <person name="Xu Y."/>
            <person name="Huang S."/>
            <person name="Fei Z."/>
        </authorList>
    </citation>
    <scope>NUCLEOTIDE SEQUENCE [LARGE SCALE GENOMIC DNA]</scope>
    <source>
        <strain evidence="3">cv. 9930</strain>
    </source>
</reference>
<feature type="chain" id="PRO_5001965352" description="Secreted protein" evidence="1">
    <location>
        <begin position="20"/>
        <end position="117"/>
    </location>
</feature>
<accession>A0A0A0KJB0</accession>
<keyword evidence="3" id="KW-1185">Reference proteome</keyword>
<organism evidence="2 3">
    <name type="scientific">Cucumis sativus</name>
    <name type="common">Cucumber</name>
    <dbReference type="NCBI Taxonomy" id="3659"/>
    <lineage>
        <taxon>Eukaryota</taxon>
        <taxon>Viridiplantae</taxon>
        <taxon>Streptophyta</taxon>
        <taxon>Embryophyta</taxon>
        <taxon>Tracheophyta</taxon>
        <taxon>Spermatophyta</taxon>
        <taxon>Magnoliopsida</taxon>
        <taxon>eudicotyledons</taxon>
        <taxon>Gunneridae</taxon>
        <taxon>Pentapetalae</taxon>
        <taxon>rosids</taxon>
        <taxon>fabids</taxon>
        <taxon>Cucurbitales</taxon>
        <taxon>Cucurbitaceae</taxon>
        <taxon>Benincaseae</taxon>
        <taxon>Cucumis</taxon>
    </lineage>
</organism>